<proteinExistence type="predicted"/>
<name>A0AB74JJW7_AURPU</name>
<dbReference type="EMBL" id="QZAT01000131">
    <property type="protein sequence ID" value="THX24066.1"/>
    <property type="molecule type" value="Genomic_DNA"/>
</dbReference>
<organism evidence="1 2">
    <name type="scientific">Aureobasidium pullulans</name>
    <name type="common">Black yeast</name>
    <name type="synonym">Pullularia pullulans</name>
    <dbReference type="NCBI Taxonomy" id="5580"/>
    <lineage>
        <taxon>Eukaryota</taxon>
        <taxon>Fungi</taxon>
        <taxon>Dikarya</taxon>
        <taxon>Ascomycota</taxon>
        <taxon>Pezizomycotina</taxon>
        <taxon>Dothideomycetes</taxon>
        <taxon>Dothideomycetidae</taxon>
        <taxon>Dothideales</taxon>
        <taxon>Saccotheciaceae</taxon>
        <taxon>Aureobasidium</taxon>
    </lineage>
</organism>
<comment type="caution">
    <text evidence="1">The sequence shown here is derived from an EMBL/GenBank/DDBJ whole genome shotgun (WGS) entry which is preliminary data.</text>
</comment>
<sequence>MNDTLSPTEGTPTIASASILETTKPPQSRLGLLSLPPELRNMIYGFLFTPVQDGTCWAVRANFLDTFGRFLANMGSPEGAYLACLSCTSLDGHKSKYKLDYALSLSTFINEKRIKIGYLELKECWARDIQPISMLEFCVDFLQSLDDKPATVKWQTSDYKSGSSYKDEMDAFNNVVGAWLEASYNSKAKKSHTKMPLLRNFLPQYFDQPQT</sequence>
<dbReference type="Proteomes" id="UP000310374">
    <property type="component" value="Unassembled WGS sequence"/>
</dbReference>
<dbReference type="AlphaFoldDB" id="A0AB74JJW7"/>
<evidence type="ECO:0000313" key="2">
    <source>
        <dbReference type="Proteomes" id="UP000310374"/>
    </source>
</evidence>
<reference evidence="1 2" key="1">
    <citation type="submission" date="2018-10" db="EMBL/GenBank/DDBJ databases">
        <title>Fifty Aureobasidium pullulans genomes reveal a recombining polyextremotolerant generalist.</title>
        <authorList>
            <person name="Gostincar C."/>
            <person name="Turk M."/>
            <person name="Zajc J."/>
            <person name="Gunde-Cimerman N."/>
        </authorList>
    </citation>
    <scope>NUCLEOTIDE SEQUENCE [LARGE SCALE GENOMIC DNA]</scope>
    <source>
        <strain evidence="1 2">EXF-10081</strain>
    </source>
</reference>
<gene>
    <name evidence="1" type="ORF">D6D12_07934</name>
</gene>
<protein>
    <submittedName>
        <fullName evidence="1">Uncharacterized protein</fullName>
    </submittedName>
</protein>
<evidence type="ECO:0000313" key="1">
    <source>
        <dbReference type="EMBL" id="THX24066.1"/>
    </source>
</evidence>
<accession>A0AB74JJW7</accession>